<dbReference type="InterPro" id="IPR002347">
    <property type="entry name" value="SDR_fam"/>
</dbReference>
<dbReference type="OrthoDB" id="5840532at2759"/>
<dbReference type="RefSeq" id="XP_033426155.1">
    <property type="nucleotide sequence ID" value="XM_033570123.1"/>
</dbReference>
<protein>
    <submittedName>
        <fullName evidence="5">Uncharacterized protein</fullName>
    </submittedName>
</protein>
<sequence>MATQVSGTAFITGGASGIGRGSAEILAQNGITNLALVDLNLEQLRRTREDLQTRFPQVVVETLVADVSIEASVDHAVRDTALLFGRIDIAVHSAGISGQTGLIHELSLSDWQKVIDINQTGLWLCQRAVIRQMMAQELRGPRLGKGVIVNVSSIFGIATPPAQFGIDPYTAAKHAVVAITKHDAKAYAPEGIRINTICPGFVDTPLIRADIEAGHFASHFEQTPMGRAASIEEIAESVLYLASPMSSYTCGMALVVDGGYTA</sequence>
<evidence type="ECO:0000256" key="2">
    <source>
        <dbReference type="ARBA" id="ARBA00022857"/>
    </source>
</evidence>
<dbReference type="AlphaFoldDB" id="A0A4S3J8P1"/>
<keyword evidence="3" id="KW-0560">Oxidoreductase</keyword>
<dbReference type="PRINTS" id="PR00080">
    <property type="entry name" value="SDRFAMILY"/>
</dbReference>
<comment type="caution">
    <text evidence="5">The sequence shown here is derived from an EMBL/GenBank/DDBJ whole genome shotgun (WGS) entry which is preliminary data.</text>
</comment>
<proteinExistence type="inferred from homology"/>
<dbReference type="STRING" id="1220188.A0A4S3J8P1"/>
<evidence type="ECO:0000256" key="3">
    <source>
        <dbReference type="ARBA" id="ARBA00023002"/>
    </source>
</evidence>
<evidence type="ECO:0000313" key="5">
    <source>
        <dbReference type="EMBL" id="THC90578.1"/>
    </source>
</evidence>
<dbReference type="FunFam" id="3.40.50.720:FF:000084">
    <property type="entry name" value="Short-chain dehydrogenase reductase"/>
    <property type="match status" value="1"/>
</dbReference>
<name>A0A4S3J8P1_9EURO</name>
<reference evidence="4 7" key="2">
    <citation type="submission" date="2019-08" db="EMBL/GenBank/DDBJ databases">
        <title>The genome sequence of a newly discovered highly antifungal drug resistant Aspergillus species, Aspergillus tanneri NIH 1004.</title>
        <authorList>
            <person name="Mounaud S."/>
            <person name="Singh I."/>
            <person name="Joardar V."/>
            <person name="Pakala S."/>
            <person name="Pakala S."/>
            <person name="Venepally P."/>
            <person name="Chung J.K."/>
            <person name="Losada L."/>
            <person name="Nierman W.C."/>
        </authorList>
    </citation>
    <scope>NUCLEOTIDE SEQUENCE [LARGE SCALE GENOMIC DNA]</scope>
    <source>
        <strain evidence="4 7">NIH1004</strain>
    </source>
</reference>
<dbReference type="PANTHER" id="PTHR24321:SF12">
    <property type="entry name" value="SHORT-CHAIN DEHYDROGENASE_REDUCTASE FAMILY, PUTATIVE (AFU_ORTHOLOGUE AFUA_5G14340)-RELATED"/>
    <property type="match status" value="1"/>
</dbReference>
<dbReference type="InterPro" id="IPR036291">
    <property type="entry name" value="NAD(P)-bd_dom_sf"/>
</dbReference>
<dbReference type="VEuPathDB" id="FungiDB:EYZ11_009957"/>
<dbReference type="Proteomes" id="UP000308092">
    <property type="component" value="Unassembled WGS sequence"/>
</dbReference>
<dbReference type="Pfam" id="PF13561">
    <property type="entry name" value="adh_short_C2"/>
    <property type="match status" value="1"/>
</dbReference>
<dbReference type="GeneID" id="54328171"/>
<evidence type="ECO:0000313" key="7">
    <source>
        <dbReference type="Proteomes" id="UP000324241"/>
    </source>
</evidence>
<dbReference type="CDD" id="cd05233">
    <property type="entry name" value="SDR_c"/>
    <property type="match status" value="1"/>
</dbReference>
<dbReference type="Gene3D" id="3.40.50.720">
    <property type="entry name" value="NAD(P)-binding Rossmann-like Domain"/>
    <property type="match status" value="1"/>
</dbReference>
<dbReference type="EMBL" id="QUQM01000004">
    <property type="protein sequence ID" value="KAA8646794.1"/>
    <property type="molecule type" value="Genomic_DNA"/>
</dbReference>
<evidence type="ECO:0000313" key="4">
    <source>
        <dbReference type="EMBL" id="KAA8646794.1"/>
    </source>
</evidence>
<dbReference type="Proteomes" id="UP000324241">
    <property type="component" value="Unassembled WGS sequence"/>
</dbReference>
<evidence type="ECO:0000313" key="6">
    <source>
        <dbReference type="Proteomes" id="UP000308092"/>
    </source>
</evidence>
<accession>A0A4S3J8P1</accession>
<dbReference type="SUPFAM" id="SSF51735">
    <property type="entry name" value="NAD(P)-binding Rossmann-fold domains"/>
    <property type="match status" value="1"/>
</dbReference>
<gene>
    <name evidence="4" type="ORF">ATNIH1004_005469</name>
    <name evidence="5" type="ORF">EYZ11_009957</name>
</gene>
<dbReference type="GO" id="GO:0016491">
    <property type="term" value="F:oxidoreductase activity"/>
    <property type="evidence" value="ECO:0007669"/>
    <property type="project" value="UniProtKB-KW"/>
</dbReference>
<keyword evidence="2" id="KW-0521">NADP</keyword>
<keyword evidence="6" id="KW-1185">Reference proteome</keyword>
<organism evidence="5 6">
    <name type="scientific">Aspergillus tanneri</name>
    <dbReference type="NCBI Taxonomy" id="1220188"/>
    <lineage>
        <taxon>Eukaryota</taxon>
        <taxon>Fungi</taxon>
        <taxon>Dikarya</taxon>
        <taxon>Ascomycota</taxon>
        <taxon>Pezizomycotina</taxon>
        <taxon>Eurotiomycetes</taxon>
        <taxon>Eurotiomycetidae</taxon>
        <taxon>Eurotiales</taxon>
        <taxon>Aspergillaceae</taxon>
        <taxon>Aspergillus</taxon>
        <taxon>Aspergillus subgen. Circumdati</taxon>
    </lineage>
</organism>
<dbReference type="EMBL" id="SOSA01000505">
    <property type="protein sequence ID" value="THC90578.1"/>
    <property type="molecule type" value="Genomic_DNA"/>
</dbReference>
<dbReference type="PANTHER" id="PTHR24321">
    <property type="entry name" value="DEHYDROGENASES, SHORT CHAIN"/>
    <property type="match status" value="1"/>
</dbReference>
<reference evidence="5 6" key="1">
    <citation type="submission" date="2019-03" db="EMBL/GenBank/DDBJ databases">
        <title>The genome sequence of a newly discovered highly antifungal drug resistant Aspergillus species, Aspergillus tanneri NIH 1004.</title>
        <authorList>
            <person name="Mounaud S."/>
            <person name="Singh I."/>
            <person name="Joardar V."/>
            <person name="Pakala S."/>
            <person name="Pakala S."/>
            <person name="Venepally P."/>
            <person name="Hoover J."/>
            <person name="Nierman W."/>
            <person name="Chung J."/>
            <person name="Losada L."/>
        </authorList>
    </citation>
    <scope>NUCLEOTIDE SEQUENCE [LARGE SCALE GENOMIC DNA]</scope>
    <source>
        <strain evidence="5 6">NIH1004</strain>
    </source>
</reference>
<dbReference type="PRINTS" id="PR00081">
    <property type="entry name" value="GDHRDH"/>
</dbReference>
<evidence type="ECO:0000256" key="1">
    <source>
        <dbReference type="ARBA" id="ARBA00006484"/>
    </source>
</evidence>
<comment type="similarity">
    <text evidence="1">Belongs to the short-chain dehydrogenases/reductases (SDR) family.</text>
</comment>